<dbReference type="RefSeq" id="WP_133144147.1">
    <property type="nucleotide sequence ID" value="NZ_CAACYJ010000024.1"/>
</dbReference>
<sequence>MGWFRKPRQLTYWERREQAFIDAANKLKTLHVTPEGAVYIDPEEIREQVIAARENLKQFVAKER</sequence>
<gene>
    <name evidence="1" type="ORF">NCTC10754_01532</name>
</gene>
<protein>
    <submittedName>
        <fullName evidence="1">Uncharacterized protein</fullName>
    </submittedName>
</protein>
<evidence type="ECO:0000313" key="1">
    <source>
        <dbReference type="EMBL" id="VFB18963.1"/>
    </source>
</evidence>
<name>A0A449IHP3_PSEFR</name>
<dbReference type="EMBL" id="CAACYJ010000024">
    <property type="protein sequence ID" value="VFB18963.1"/>
    <property type="molecule type" value="Genomic_DNA"/>
</dbReference>
<accession>A0A449IHP3</accession>
<dbReference type="AlphaFoldDB" id="A0A449IHP3"/>
<dbReference type="Proteomes" id="UP000330809">
    <property type="component" value="Unassembled WGS sequence"/>
</dbReference>
<evidence type="ECO:0000313" key="2">
    <source>
        <dbReference type="Proteomes" id="UP000330809"/>
    </source>
</evidence>
<reference evidence="1 2" key="1">
    <citation type="submission" date="2019-02" db="EMBL/GenBank/DDBJ databases">
        <authorList>
            <consortium name="Pathogen Informatics"/>
        </authorList>
    </citation>
    <scope>NUCLEOTIDE SEQUENCE [LARGE SCALE GENOMIC DNA]</scope>
    <source>
        <strain evidence="1 2">3012STDY7103891</strain>
    </source>
</reference>
<organism evidence="1 2">
    <name type="scientific">Pseudomonas fragi</name>
    <dbReference type="NCBI Taxonomy" id="296"/>
    <lineage>
        <taxon>Bacteria</taxon>
        <taxon>Pseudomonadati</taxon>
        <taxon>Pseudomonadota</taxon>
        <taxon>Gammaproteobacteria</taxon>
        <taxon>Pseudomonadales</taxon>
        <taxon>Pseudomonadaceae</taxon>
        <taxon>Pseudomonas</taxon>
    </lineage>
</organism>
<proteinExistence type="predicted"/>